<gene>
    <name evidence="3" type="ORF">ACKI1S_35580</name>
</gene>
<evidence type="ECO:0000256" key="1">
    <source>
        <dbReference type="SAM" id="MobiDB-lite"/>
    </source>
</evidence>
<evidence type="ECO:0000313" key="4">
    <source>
        <dbReference type="Proteomes" id="UP001631993"/>
    </source>
</evidence>
<dbReference type="EMBL" id="JBJVNE010000021">
    <property type="protein sequence ID" value="MFM9651462.1"/>
    <property type="molecule type" value="Genomic_DNA"/>
</dbReference>
<feature type="region of interest" description="Disordered" evidence="1">
    <location>
        <begin position="1"/>
        <end position="20"/>
    </location>
</feature>
<feature type="region of interest" description="Disordered" evidence="1">
    <location>
        <begin position="45"/>
        <end position="66"/>
    </location>
</feature>
<feature type="chain" id="PRO_5045460224" description="DUF3426 domain-containing protein" evidence="2">
    <location>
        <begin position="41"/>
        <end position="215"/>
    </location>
</feature>
<feature type="region of interest" description="Disordered" evidence="1">
    <location>
        <begin position="191"/>
        <end position="215"/>
    </location>
</feature>
<evidence type="ECO:0000313" key="3">
    <source>
        <dbReference type="EMBL" id="MFM9651462.1"/>
    </source>
</evidence>
<organism evidence="3 4">
    <name type="scientific">Streptomyces galilaeus</name>
    <dbReference type="NCBI Taxonomy" id="33899"/>
    <lineage>
        <taxon>Bacteria</taxon>
        <taxon>Bacillati</taxon>
        <taxon>Actinomycetota</taxon>
        <taxon>Actinomycetes</taxon>
        <taxon>Kitasatosporales</taxon>
        <taxon>Streptomycetaceae</taxon>
        <taxon>Streptomyces</taxon>
    </lineage>
</organism>
<comment type="caution">
    <text evidence="3">The sequence shown here is derived from an EMBL/GenBank/DDBJ whole genome shotgun (WGS) entry which is preliminary data.</text>
</comment>
<accession>A0ABW9IU67</accession>
<name>A0ABW9IU67_STRGJ</name>
<dbReference type="GeneID" id="301204837"/>
<reference evidence="3 4" key="1">
    <citation type="submission" date="2024-12" db="EMBL/GenBank/DDBJ databases">
        <title>Forecasting of Potato common scab and diversities of Pathogenic streptomyces spp. in china.</title>
        <authorList>
            <person name="Handique U."/>
            <person name="Wu J."/>
        </authorList>
    </citation>
    <scope>NUCLEOTIDE SEQUENCE [LARGE SCALE GENOMIC DNA]</scope>
    <source>
        <strain evidence="3 4">ZRIMU1585</strain>
    </source>
</reference>
<dbReference type="Proteomes" id="UP001631993">
    <property type="component" value="Unassembled WGS sequence"/>
</dbReference>
<evidence type="ECO:0008006" key="5">
    <source>
        <dbReference type="Google" id="ProtNLM"/>
    </source>
</evidence>
<keyword evidence="4" id="KW-1185">Reference proteome</keyword>
<sequence>MDTHRTRTTSRRRHPARRRRPALVTAAMALVPVLGMTALAACGSDDDGDASPSANVRPSAPATASFTGAAPSALESLAASAKASVSAAASSASARASEFEASVSADVARANAAAEKQLKDVEGRGNATADVSLTGKPRAETGGLLAVVVHITNRSDDTASYAVQVDFRDPDGKVVETRYVGAEDLAPGERVQPLAISRKPPEPQLTPEIAKAQRY</sequence>
<feature type="signal peptide" evidence="2">
    <location>
        <begin position="1"/>
        <end position="40"/>
    </location>
</feature>
<protein>
    <recommendedName>
        <fullName evidence="5">DUF3426 domain-containing protein</fullName>
    </recommendedName>
</protein>
<keyword evidence="2" id="KW-0732">Signal</keyword>
<evidence type="ECO:0000256" key="2">
    <source>
        <dbReference type="SAM" id="SignalP"/>
    </source>
</evidence>
<proteinExistence type="predicted"/>
<dbReference type="RefSeq" id="WP_150474275.1">
    <property type="nucleotide sequence ID" value="NZ_BMVS01000008.1"/>
</dbReference>